<evidence type="ECO:0000313" key="6">
    <source>
        <dbReference type="Proteomes" id="UP000548326"/>
    </source>
</evidence>
<dbReference type="InterPro" id="IPR006976">
    <property type="entry name" value="VanZ-like"/>
</dbReference>
<dbReference type="EMBL" id="JACHCB010000007">
    <property type="protein sequence ID" value="MBB6110411.1"/>
    <property type="molecule type" value="Genomic_DNA"/>
</dbReference>
<evidence type="ECO:0000313" key="5">
    <source>
        <dbReference type="Proteomes" id="UP000541583"/>
    </source>
</evidence>
<feature type="transmembrane region" description="Helical" evidence="1">
    <location>
        <begin position="109"/>
        <end position="128"/>
    </location>
</feature>
<evidence type="ECO:0000313" key="3">
    <source>
        <dbReference type="EMBL" id="MBB6110411.1"/>
    </source>
</evidence>
<reference evidence="5 6" key="1">
    <citation type="submission" date="2020-08" db="EMBL/GenBank/DDBJ databases">
        <title>Genomic Encyclopedia of Type Strains, Phase IV (KMG-V): Genome sequencing to study the core and pangenomes of soil and plant-associated prokaryotes.</title>
        <authorList>
            <person name="Whitman W."/>
        </authorList>
    </citation>
    <scope>NUCLEOTIDE SEQUENCE [LARGE SCALE GENOMIC DNA]</scope>
    <source>
        <strain evidence="3 5">ANJLi2</strain>
        <strain evidence="4 6">MP601</strain>
    </source>
</reference>
<protein>
    <submittedName>
        <fullName evidence="4">VanZ family protein</fullName>
    </submittedName>
</protein>
<organism evidence="4 6">
    <name type="scientific">Mucilaginibacter lappiensis</name>
    <dbReference type="NCBI Taxonomy" id="354630"/>
    <lineage>
        <taxon>Bacteria</taxon>
        <taxon>Pseudomonadati</taxon>
        <taxon>Bacteroidota</taxon>
        <taxon>Sphingobacteriia</taxon>
        <taxon>Sphingobacteriales</taxon>
        <taxon>Sphingobacteriaceae</taxon>
        <taxon>Mucilaginibacter</taxon>
    </lineage>
</organism>
<proteinExistence type="predicted"/>
<dbReference type="Proteomes" id="UP000548326">
    <property type="component" value="Unassembled WGS sequence"/>
</dbReference>
<dbReference type="OrthoDB" id="1524985at2"/>
<evidence type="ECO:0000313" key="4">
    <source>
        <dbReference type="EMBL" id="MBB6128484.1"/>
    </source>
</evidence>
<comment type="caution">
    <text evidence="4">The sequence shown here is derived from an EMBL/GenBank/DDBJ whole genome shotgun (WGS) entry which is preliminary data.</text>
</comment>
<feature type="transmembrane region" description="Helical" evidence="1">
    <location>
        <begin position="42"/>
        <end position="60"/>
    </location>
</feature>
<evidence type="ECO:0000256" key="1">
    <source>
        <dbReference type="SAM" id="Phobius"/>
    </source>
</evidence>
<feature type="transmembrane region" description="Helical" evidence="1">
    <location>
        <begin position="72"/>
        <end position="97"/>
    </location>
</feature>
<evidence type="ECO:0000259" key="2">
    <source>
        <dbReference type="Pfam" id="PF04892"/>
    </source>
</evidence>
<name>A0A1N7A2G2_9SPHI</name>
<dbReference type="AlphaFoldDB" id="A0A1N7A2G2"/>
<accession>A0A1N7A2G2</accession>
<gene>
    <name evidence="4" type="ORF">HDF22_002605</name>
    <name evidence="3" type="ORF">HDF23_003167</name>
</gene>
<keyword evidence="1" id="KW-0472">Membrane</keyword>
<keyword evidence="1" id="KW-0812">Transmembrane</keyword>
<keyword evidence="1" id="KW-1133">Transmembrane helix</keyword>
<feature type="domain" description="VanZ-like" evidence="2">
    <location>
        <begin position="29"/>
        <end position="120"/>
    </location>
</feature>
<keyword evidence="5" id="KW-1185">Reference proteome</keyword>
<dbReference type="NCBIfam" id="NF037970">
    <property type="entry name" value="vanZ_1"/>
    <property type="match status" value="1"/>
</dbReference>
<dbReference type="RefSeq" id="WP_076373925.1">
    <property type="nucleotide sequence ID" value="NZ_FTMG01000006.1"/>
</dbReference>
<dbReference type="Proteomes" id="UP000541583">
    <property type="component" value="Unassembled WGS sequence"/>
</dbReference>
<dbReference type="Pfam" id="PF04892">
    <property type="entry name" value="VanZ"/>
    <property type="match status" value="1"/>
</dbReference>
<dbReference type="STRING" id="354630.SAMN05421821_106218"/>
<sequence>MKLFLKYHGLTILWALFVFTMCAVDLGDAGKSPMFFPGFDKLTHTGFFFTLVVLFCNGLIRQQKPRRFSYKQIVLVTIVAIFFGGLIEILQLTIFTWRSAEWDDLFADTLGTCMGMFAILVTLGATGYGKK</sequence>
<dbReference type="EMBL" id="JACHCA010000006">
    <property type="protein sequence ID" value="MBB6128484.1"/>
    <property type="molecule type" value="Genomic_DNA"/>
</dbReference>